<evidence type="ECO:0000313" key="2">
    <source>
        <dbReference type="Proteomes" id="UP000234585"/>
    </source>
</evidence>
<organism evidence="1 2">
    <name type="scientific">Aspergillus candidus</name>
    <dbReference type="NCBI Taxonomy" id="41067"/>
    <lineage>
        <taxon>Eukaryota</taxon>
        <taxon>Fungi</taxon>
        <taxon>Dikarya</taxon>
        <taxon>Ascomycota</taxon>
        <taxon>Pezizomycotina</taxon>
        <taxon>Eurotiomycetes</taxon>
        <taxon>Eurotiomycetidae</taxon>
        <taxon>Eurotiales</taxon>
        <taxon>Aspergillaceae</taxon>
        <taxon>Aspergillus</taxon>
        <taxon>Aspergillus subgen. Circumdati</taxon>
    </lineage>
</organism>
<dbReference type="GeneID" id="36524030"/>
<sequence>MTLPSWLPLYPKETNAYLLQTLLHVHIRWPSFCLHALQKGELFYAFASVDHPDTTPDHISQLLREVLLSYRLLFGQSGLSRKLSRRGLTPSNIPPCEIDPLLPLLCTNAQLPHISIDMPSDRDIYFAAHDFPVYSERIELIDKEPRDARTNQNVQYYKVSRLS</sequence>
<keyword evidence="2" id="KW-1185">Reference proteome</keyword>
<protein>
    <submittedName>
        <fullName evidence="1">Uncharacterized protein</fullName>
    </submittedName>
</protein>
<dbReference type="OrthoDB" id="5428890at2759"/>
<dbReference type="STRING" id="41067.A0A2I2F2Q5"/>
<dbReference type="AlphaFoldDB" id="A0A2I2F2Q5"/>
<gene>
    <name evidence="1" type="ORF">BDW47DRAFT_128600</name>
</gene>
<proteinExistence type="predicted"/>
<reference evidence="1 2" key="1">
    <citation type="submission" date="2017-12" db="EMBL/GenBank/DDBJ databases">
        <authorList>
            <consortium name="DOE Joint Genome Institute"/>
            <person name="Haridas S."/>
            <person name="Kjaerbolling I."/>
            <person name="Vesth T.C."/>
            <person name="Frisvad J.C."/>
            <person name="Nybo J.L."/>
            <person name="Theobald S."/>
            <person name="Kuo A."/>
            <person name="Bowyer P."/>
            <person name="Matsuda Y."/>
            <person name="Mondo S."/>
            <person name="Lyhne E.K."/>
            <person name="Kogle M.E."/>
            <person name="Clum A."/>
            <person name="Lipzen A."/>
            <person name="Salamov A."/>
            <person name="Ngan C.Y."/>
            <person name="Daum C."/>
            <person name="Chiniquy J."/>
            <person name="Barry K."/>
            <person name="LaButti K."/>
            <person name="Simmons B.A."/>
            <person name="Magnuson J.K."/>
            <person name="Mortensen U.H."/>
            <person name="Larsen T.O."/>
            <person name="Grigoriev I.V."/>
            <person name="Baker S.E."/>
            <person name="Andersen M.R."/>
            <person name="Nordberg H.P."/>
            <person name="Cantor M.N."/>
            <person name="Hua S.X."/>
        </authorList>
    </citation>
    <scope>NUCLEOTIDE SEQUENCE [LARGE SCALE GENOMIC DNA]</scope>
    <source>
        <strain evidence="1 2">CBS 102.13</strain>
    </source>
</reference>
<accession>A0A2I2F2Q5</accession>
<dbReference type="EMBL" id="KZ559170">
    <property type="protein sequence ID" value="PLB34913.1"/>
    <property type="molecule type" value="Genomic_DNA"/>
</dbReference>
<dbReference type="Proteomes" id="UP000234585">
    <property type="component" value="Unassembled WGS sequence"/>
</dbReference>
<name>A0A2I2F2Q5_ASPCN</name>
<evidence type="ECO:0000313" key="1">
    <source>
        <dbReference type="EMBL" id="PLB34913.1"/>
    </source>
</evidence>
<dbReference type="RefSeq" id="XP_024668925.1">
    <property type="nucleotide sequence ID" value="XM_024816870.1"/>
</dbReference>